<dbReference type="InterPro" id="IPR005607">
    <property type="entry name" value="BSD_dom"/>
</dbReference>
<proteinExistence type="inferred from homology"/>
<dbReference type="FunFam" id="2.30.29.30:FF:000479">
    <property type="entry name" value="General transcription factor IIH subunit"/>
    <property type="match status" value="1"/>
</dbReference>
<dbReference type="Gene3D" id="2.30.29.30">
    <property type="entry name" value="Pleckstrin-homology domain (PH domain)/Phosphotyrosine-binding domain (PTB)"/>
    <property type="match status" value="1"/>
</dbReference>
<evidence type="ECO:0000256" key="6">
    <source>
        <dbReference type="ARBA" id="ARBA00023242"/>
    </source>
</evidence>
<feature type="region of interest" description="Disordered" evidence="7">
    <location>
        <begin position="270"/>
        <end position="303"/>
    </location>
</feature>
<dbReference type="PANTHER" id="PTHR12856">
    <property type="entry name" value="TRANSCRIPTION INITIATION FACTOR IIH-RELATED"/>
    <property type="match status" value="1"/>
</dbReference>
<keyword evidence="5" id="KW-0804">Transcription</keyword>
<dbReference type="CDD" id="cd13229">
    <property type="entry name" value="PH_TFIIH"/>
    <property type="match status" value="1"/>
</dbReference>
<name>A0A7R8W5X4_9CRUS</name>
<evidence type="ECO:0000256" key="3">
    <source>
        <dbReference type="ARBA" id="ARBA00022737"/>
    </source>
</evidence>
<dbReference type="InterPro" id="IPR013876">
    <property type="entry name" value="TFIIH_BTF_p62_N"/>
</dbReference>
<dbReference type="Pfam" id="PF03909">
    <property type="entry name" value="BSD"/>
    <property type="match status" value="1"/>
</dbReference>
<evidence type="ECO:0000256" key="2">
    <source>
        <dbReference type="ARBA" id="ARBA00009448"/>
    </source>
</evidence>
<dbReference type="OrthoDB" id="360521at2759"/>
<feature type="compositionally biased region" description="Gly residues" evidence="7">
    <location>
        <begin position="282"/>
        <end position="299"/>
    </location>
</feature>
<dbReference type="GO" id="GO:0006351">
    <property type="term" value="P:DNA-templated transcription"/>
    <property type="evidence" value="ECO:0007669"/>
    <property type="project" value="InterPro"/>
</dbReference>
<dbReference type="GO" id="GO:0000439">
    <property type="term" value="C:transcription factor TFIIH core complex"/>
    <property type="evidence" value="ECO:0007669"/>
    <property type="project" value="InterPro"/>
</dbReference>
<dbReference type="InterPro" id="IPR027079">
    <property type="entry name" value="Tfb1/GTF2H1"/>
</dbReference>
<keyword evidence="4" id="KW-0805">Transcription regulation</keyword>
<sequence length="577" mass="64533">MSQGSGEDVLLLIRNVKHKKNDGAIYVMNERIAWMQEGKESATLSYKFADIKVQKISPEHKPKVQLQLLLHNGESVTFHFVNPGGRDAQVKDREELKETLSQLLPKFGRKVDRELEEKNAILSSNPSLLQLYKELVITQIVTAEEFWAQHAQKYTQKATESQQKTGISAAFLADVRPQSDSGQGIQYNITPEIIEAVFRTYPSVQQKHLEYVPHKISEQEFWTKFFQSHYFHRDRTNFAPKDVFAECARDDESDFRKCANRPVPNPLIDLNRFDDSSLTPGDGYGEGGLEAAGGGGGARAAGNQSELTLRQTNQSMIRRFNHHSMMVVKACEDEETPSKTLLLTSPEKANTKNAGSTETTPETASKRARLMEATTLEDLQEDSGAERKTQKVSLHKKDRYLQGPDSTAATTARTVPSASPSMIAAIQRSLISWEPNPSGAIKADVALKVTVDLSTGGKFMTAKPTPPTDMLSEADRKELSNLYISLGELLRHFWSCFPTDTPLLVDKVHRMKDTLAKFMDLKVKPFQNHVLGEGIERRGLQSQGNPVAHLMSMLNAAFEKYATWKEKLPRSIAATSR</sequence>
<reference evidence="8" key="1">
    <citation type="submission" date="2020-11" db="EMBL/GenBank/DDBJ databases">
        <authorList>
            <person name="Tran Van P."/>
        </authorList>
    </citation>
    <scope>NUCLEOTIDE SEQUENCE</scope>
</reference>
<dbReference type="SMART" id="SM00751">
    <property type="entry name" value="BSD"/>
    <property type="match status" value="2"/>
</dbReference>
<gene>
    <name evidence="8" type="ORF">CTOB1V02_LOCUS2296</name>
</gene>
<dbReference type="PROSITE" id="PS50858">
    <property type="entry name" value="BSD"/>
    <property type="match status" value="2"/>
</dbReference>
<feature type="compositionally biased region" description="Polar residues" evidence="7">
    <location>
        <begin position="343"/>
        <end position="363"/>
    </location>
</feature>
<feature type="region of interest" description="Disordered" evidence="7">
    <location>
        <begin position="380"/>
        <end position="418"/>
    </location>
</feature>
<dbReference type="GO" id="GO:0006289">
    <property type="term" value="P:nucleotide-excision repair"/>
    <property type="evidence" value="ECO:0007669"/>
    <property type="project" value="InterPro"/>
</dbReference>
<evidence type="ECO:0000256" key="4">
    <source>
        <dbReference type="ARBA" id="ARBA00023015"/>
    </source>
</evidence>
<dbReference type="Gene3D" id="6.10.140.1200">
    <property type="match status" value="1"/>
</dbReference>
<dbReference type="Gene3D" id="1.10.3970.10">
    <property type="entry name" value="BSD domain"/>
    <property type="match status" value="1"/>
</dbReference>
<dbReference type="Pfam" id="PF08567">
    <property type="entry name" value="PH_TFIIH"/>
    <property type="match status" value="1"/>
</dbReference>
<dbReference type="EMBL" id="OB660349">
    <property type="protein sequence ID" value="CAD7224329.1"/>
    <property type="molecule type" value="Genomic_DNA"/>
</dbReference>
<keyword evidence="6" id="KW-0539">Nucleus</keyword>
<feature type="region of interest" description="Disordered" evidence="7">
    <location>
        <begin position="343"/>
        <end position="366"/>
    </location>
</feature>
<accession>A0A7R8W5X4</accession>
<organism evidence="8">
    <name type="scientific">Cyprideis torosa</name>
    <dbReference type="NCBI Taxonomy" id="163714"/>
    <lineage>
        <taxon>Eukaryota</taxon>
        <taxon>Metazoa</taxon>
        <taxon>Ecdysozoa</taxon>
        <taxon>Arthropoda</taxon>
        <taxon>Crustacea</taxon>
        <taxon>Oligostraca</taxon>
        <taxon>Ostracoda</taxon>
        <taxon>Podocopa</taxon>
        <taxon>Podocopida</taxon>
        <taxon>Cytherocopina</taxon>
        <taxon>Cytheroidea</taxon>
        <taxon>Cytherideidae</taxon>
        <taxon>Cyprideis</taxon>
    </lineage>
</organism>
<feature type="compositionally biased region" description="Polar residues" evidence="7">
    <location>
        <begin position="404"/>
        <end position="418"/>
    </location>
</feature>
<keyword evidence="3" id="KW-0677">Repeat</keyword>
<evidence type="ECO:0000313" key="8">
    <source>
        <dbReference type="EMBL" id="CAD7224329.1"/>
    </source>
</evidence>
<dbReference type="InterPro" id="IPR011993">
    <property type="entry name" value="PH-like_dom_sf"/>
</dbReference>
<dbReference type="SUPFAM" id="SSF140383">
    <property type="entry name" value="BSD domain-like"/>
    <property type="match status" value="2"/>
</dbReference>
<comment type="similarity">
    <text evidence="2">Belongs to the TFB1 family.</text>
</comment>
<dbReference type="InterPro" id="IPR035925">
    <property type="entry name" value="BSD_dom_sf"/>
</dbReference>
<evidence type="ECO:0000256" key="5">
    <source>
        <dbReference type="ARBA" id="ARBA00023163"/>
    </source>
</evidence>
<dbReference type="SUPFAM" id="SSF50729">
    <property type="entry name" value="PH domain-like"/>
    <property type="match status" value="1"/>
</dbReference>
<evidence type="ECO:0000256" key="7">
    <source>
        <dbReference type="SAM" id="MobiDB-lite"/>
    </source>
</evidence>
<dbReference type="AlphaFoldDB" id="A0A7R8W5X4"/>
<evidence type="ECO:0000256" key="1">
    <source>
        <dbReference type="ARBA" id="ARBA00004123"/>
    </source>
</evidence>
<protein>
    <submittedName>
        <fullName evidence="8">Uncharacterized protein</fullName>
    </submittedName>
</protein>
<comment type="subcellular location">
    <subcellularLocation>
        <location evidence="1">Nucleus</location>
    </subcellularLocation>
</comment>